<comment type="similarity">
    <text evidence="1">Belongs to the serpin family.</text>
</comment>
<dbReference type="EMBL" id="KZ451888">
    <property type="protein sequence ID" value="PKA65923.1"/>
    <property type="molecule type" value="Genomic_DNA"/>
</dbReference>
<evidence type="ECO:0000256" key="1">
    <source>
        <dbReference type="ARBA" id="ARBA00009500"/>
    </source>
</evidence>
<evidence type="ECO:0000313" key="3">
    <source>
        <dbReference type="EMBL" id="PKA65923.1"/>
    </source>
</evidence>
<dbReference type="Gene3D" id="2.30.39.10">
    <property type="entry name" value="Alpha-1-antitrypsin, domain 1"/>
    <property type="match status" value="1"/>
</dbReference>
<accession>A0A2I0BDP6</accession>
<dbReference type="InterPro" id="IPR000215">
    <property type="entry name" value="Serpin_fam"/>
</dbReference>
<dbReference type="GO" id="GO:0004867">
    <property type="term" value="F:serine-type endopeptidase inhibitor activity"/>
    <property type="evidence" value="ECO:0007669"/>
    <property type="project" value="InterPro"/>
</dbReference>
<dbReference type="InterPro" id="IPR036186">
    <property type="entry name" value="Serpin_sf"/>
</dbReference>
<dbReference type="STRING" id="1088818.A0A2I0BDP6"/>
<dbReference type="PANTHER" id="PTHR11461">
    <property type="entry name" value="SERINE PROTEASE INHIBITOR, SERPIN"/>
    <property type="match status" value="1"/>
</dbReference>
<dbReference type="GO" id="GO:0005615">
    <property type="term" value="C:extracellular space"/>
    <property type="evidence" value="ECO:0007669"/>
    <property type="project" value="InterPro"/>
</dbReference>
<dbReference type="AlphaFoldDB" id="A0A2I0BDP6"/>
<proteinExistence type="inferred from homology"/>
<dbReference type="OrthoDB" id="1063785at2759"/>
<dbReference type="Gene3D" id="6.20.40.10">
    <property type="match status" value="1"/>
</dbReference>
<dbReference type="Proteomes" id="UP000236161">
    <property type="component" value="Unassembled WGS sequence"/>
</dbReference>
<dbReference type="InterPro" id="IPR023796">
    <property type="entry name" value="Serpin_dom"/>
</dbReference>
<name>A0A2I0BDP6_9ASPA</name>
<dbReference type="Gene3D" id="2.10.310.10">
    <property type="entry name" value="Serpins superfamily"/>
    <property type="match status" value="1"/>
</dbReference>
<protein>
    <submittedName>
        <fullName evidence="3">Serpin-ZX</fullName>
    </submittedName>
</protein>
<dbReference type="Pfam" id="PF00079">
    <property type="entry name" value="Serpin"/>
    <property type="match status" value="1"/>
</dbReference>
<dbReference type="SUPFAM" id="SSF56574">
    <property type="entry name" value="Serpins"/>
    <property type="match status" value="1"/>
</dbReference>
<evidence type="ECO:0000259" key="2">
    <source>
        <dbReference type="Pfam" id="PF00079"/>
    </source>
</evidence>
<gene>
    <name evidence="3" type="primary">PAZX</name>
    <name evidence="3" type="ORF">AXF42_Ash010332</name>
</gene>
<keyword evidence="4" id="KW-1185">Reference proteome</keyword>
<reference evidence="3 4" key="1">
    <citation type="journal article" date="2017" name="Nature">
        <title>The Apostasia genome and the evolution of orchids.</title>
        <authorList>
            <person name="Zhang G.Q."/>
            <person name="Liu K.W."/>
            <person name="Li Z."/>
            <person name="Lohaus R."/>
            <person name="Hsiao Y.Y."/>
            <person name="Niu S.C."/>
            <person name="Wang J.Y."/>
            <person name="Lin Y.C."/>
            <person name="Xu Q."/>
            <person name="Chen L.J."/>
            <person name="Yoshida K."/>
            <person name="Fujiwara S."/>
            <person name="Wang Z.W."/>
            <person name="Zhang Y.Q."/>
            <person name="Mitsuda N."/>
            <person name="Wang M."/>
            <person name="Liu G.H."/>
            <person name="Pecoraro L."/>
            <person name="Huang H.X."/>
            <person name="Xiao X.J."/>
            <person name="Lin M."/>
            <person name="Wu X.Y."/>
            <person name="Wu W.L."/>
            <person name="Chen Y.Y."/>
            <person name="Chang S.B."/>
            <person name="Sakamoto S."/>
            <person name="Ohme-Takagi M."/>
            <person name="Yagi M."/>
            <person name="Zeng S.J."/>
            <person name="Shen C.Y."/>
            <person name="Yeh C.M."/>
            <person name="Luo Y.B."/>
            <person name="Tsai W.C."/>
            <person name="Van de Peer Y."/>
            <person name="Liu Z.J."/>
        </authorList>
    </citation>
    <scope>NUCLEOTIDE SEQUENCE [LARGE SCALE GENOMIC DNA]</scope>
    <source>
        <strain evidence="4">cv. Shenzhen</strain>
        <tissue evidence="3">Stem</tissue>
    </source>
</reference>
<evidence type="ECO:0000313" key="4">
    <source>
        <dbReference type="Proteomes" id="UP000236161"/>
    </source>
</evidence>
<organism evidence="3 4">
    <name type="scientific">Apostasia shenzhenica</name>
    <dbReference type="NCBI Taxonomy" id="1088818"/>
    <lineage>
        <taxon>Eukaryota</taxon>
        <taxon>Viridiplantae</taxon>
        <taxon>Streptophyta</taxon>
        <taxon>Embryophyta</taxon>
        <taxon>Tracheophyta</taxon>
        <taxon>Spermatophyta</taxon>
        <taxon>Magnoliopsida</taxon>
        <taxon>Liliopsida</taxon>
        <taxon>Asparagales</taxon>
        <taxon>Orchidaceae</taxon>
        <taxon>Apostasioideae</taxon>
        <taxon>Apostasia</taxon>
    </lineage>
</organism>
<dbReference type="InterPro" id="IPR042185">
    <property type="entry name" value="Serpin_sf_2"/>
</dbReference>
<dbReference type="PANTHER" id="PTHR11461:SF211">
    <property type="entry name" value="GH10112P-RELATED"/>
    <property type="match status" value="1"/>
</dbReference>
<sequence>MCIFLPQARDGLWSLTQQMASESNFLDYHIPYKKVKVGKFKLPKFKISFGFEASDILKSSGMISPFSSNAELTEMMDFGGGLYVSGIFHKFFLEVNEEGSEAAAATAAVFSTRGGFFPLESVDFVADHPFAFLIKEDTTRVVLFTGHVLNPLME</sequence>
<feature type="domain" description="Serpin" evidence="2">
    <location>
        <begin position="1"/>
        <end position="151"/>
    </location>
</feature>